<accession>A0ABY4R7R0</accession>
<proteinExistence type="predicted"/>
<dbReference type="Pfam" id="PF17345">
    <property type="entry name" value="DUF5375"/>
    <property type="match status" value="1"/>
</dbReference>
<keyword evidence="2" id="KW-1185">Reference proteome</keyword>
<sequence length="143" mass="16114">MRWHPWWRCLPTSWGKWSAPVNPSCLTIWRSPVTTNQSCLPVEVRTAVYRRAVAQGYLSACEHYGLDVSASLDEVQMTIALELEGYYVRKYGPENGMDMACTMLSEMVQPDVLVAAPRLTRMGETMMDELLCGRLAASKATLH</sequence>
<gene>
    <name evidence="1" type="ORF">K6958_15670</name>
</gene>
<protein>
    <submittedName>
        <fullName evidence="1">DUF5375 domain-containing protein</fullName>
    </submittedName>
</protein>
<reference evidence="1" key="1">
    <citation type="submission" date="2021-09" db="EMBL/GenBank/DDBJ databases">
        <title>First case of bloodstream infection caused by Mixta hanseatica sp. nov., a member of the Erwiniaceae family.</title>
        <authorList>
            <person name="Both A."/>
            <person name="Huang J."/>
            <person name="Wenzel P."/>
            <person name="Aepfelbacher M."/>
            <person name="Rohde H."/>
            <person name="Christner M."/>
            <person name="Hentschke M."/>
        </authorList>
    </citation>
    <scope>NUCLEOTIDE SEQUENCE</scope>
    <source>
        <strain evidence="1">X22927</strain>
    </source>
</reference>
<dbReference type="EMBL" id="CP082904">
    <property type="protein sequence ID" value="UQY43313.1"/>
    <property type="molecule type" value="Genomic_DNA"/>
</dbReference>
<organism evidence="1 2">
    <name type="scientific">Mixta hanseatica</name>
    <dbReference type="NCBI Taxonomy" id="2872648"/>
    <lineage>
        <taxon>Bacteria</taxon>
        <taxon>Pseudomonadati</taxon>
        <taxon>Pseudomonadota</taxon>
        <taxon>Gammaproteobacteria</taxon>
        <taxon>Enterobacterales</taxon>
        <taxon>Erwiniaceae</taxon>
        <taxon>Mixta</taxon>
    </lineage>
</organism>
<name>A0ABY4R7R0_9GAMM</name>
<dbReference type="InterPro" id="IPR035317">
    <property type="entry name" value="DUF5375"/>
</dbReference>
<dbReference type="Proteomes" id="UP001056635">
    <property type="component" value="Chromosome"/>
</dbReference>
<evidence type="ECO:0000313" key="2">
    <source>
        <dbReference type="Proteomes" id="UP001056635"/>
    </source>
</evidence>
<evidence type="ECO:0000313" key="1">
    <source>
        <dbReference type="EMBL" id="UQY43313.1"/>
    </source>
</evidence>